<dbReference type="Gene3D" id="3.40.50.300">
    <property type="entry name" value="P-loop containing nucleotide triphosphate hydrolases"/>
    <property type="match status" value="1"/>
</dbReference>
<evidence type="ECO:0000259" key="4">
    <source>
        <dbReference type="Pfam" id="PF00685"/>
    </source>
</evidence>
<reference evidence="5" key="1">
    <citation type="submission" date="2019-09" db="EMBL/GenBank/DDBJ databases">
        <title>Draft genome information of white flower Hibiscus syriacus.</title>
        <authorList>
            <person name="Kim Y.-M."/>
        </authorList>
    </citation>
    <scope>NUCLEOTIDE SEQUENCE [LARGE SCALE GENOMIC DNA]</scope>
    <source>
        <strain evidence="5">YM2019G1</strain>
    </source>
</reference>
<gene>
    <name evidence="5" type="ORF">F3Y22_tig00016004pilonHSYRG00123</name>
</gene>
<evidence type="ECO:0000256" key="1">
    <source>
        <dbReference type="ARBA" id="ARBA00005771"/>
    </source>
</evidence>
<dbReference type="EC" id="2.8.2.-" evidence="3"/>
<dbReference type="AlphaFoldDB" id="A0A6A3C1D0"/>
<accession>A0A6A3C1D0</accession>
<dbReference type="InterPro" id="IPR027417">
    <property type="entry name" value="P-loop_NTPase"/>
</dbReference>
<keyword evidence="6" id="KW-1185">Reference proteome</keyword>
<dbReference type="Pfam" id="PF00685">
    <property type="entry name" value="Sulfotransfer_1"/>
    <property type="match status" value="1"/>
</dbReference>
<dbReference type="Proteomes" id="UP000436088">
    <property type="component" value="Unassembled WGS sequence"/>
</dbReference>
<dbReference type="InterPro" id="IPR000863">
    <property type="entry name" value="Sulfotransferase_dom"/>
</dbReference>
<evidence type="ECO:0000256" key="2">
    <source>
        <dbReference type="ARBA" id="ARBA00022679"/>
    </source>
</evidence>
<dbReference type="PANTHER" id="PTHR11783">
    <property type="entry name" value="SULFOTRANSFERASE SULT"/>
    <property type="match status" value="1"/>
</dbReference>
<evidence type="ECO:0000256" key="3">
    <source>
        <dbReference type="RuleBase" id="RU361155"/>
    </source>
</evidence>
<evidence type="ECO:0000313" key="6">
    <source>
        <dbReference type="Proteomes" id="UP000436088"/>
    </source>
</evidence>
<keyword evidence="2 3" id="KW-0808">Transferase</keyword>
<protein>
    <recommendedName>
        <fullName evidence="3">Sulfotransferase</fullName>
        <ecNumber evidence="3">2.8.2.-</ecNumber>
    </recommendedName>
</protein>
<comment type="similarity">
    <text evidence="1 3">Belongs to the sulfotransferase 1 family.</text>
</comment>
<sequence length="253" mass="29462">MIPFQIQFQALDTDIIVASFPKCGTTWLKALTFTTVNRHQFAMDENPLLTSNPHQLVRSLEYDLYMNNPFPDLDNSSLYNPRLFATQVPYTSLPTSIKDSDCKIVFICRNPMDMFISLWVFRHELRDESLEPVSIDEAFDMFCHGVLEFVPFIDYVLGYWKESQENPNKILFLQYEDLKEDVNYRVKELVMFLGVPFTEEEERQGVVEERAKICSFDSLKELEVNKKGVHTFGAPNETSSKKAETFVVPHRVF</sequence>
<dbReference type="GO" id="GO:0008146">
    <property type="term" value="F:sulfotransferase activity"/>
    <property type="evidence" value="ECO:0007669"/>
    <property type="project" value="InterPro"/>
</dbReference>
<evidence type="ECO:0000313" key="5">
    <source>
        <dbReference type="EMBL" id="KAE8721438.1"/>
    </source>
</evidence>
<dbReference type="SUPFAM" id="SSF52540">
    <property type="entry name" value="P-loop containing nucleoside triphosphate hydrolases"/>
    <property type="match status" value="1"/>
</dbReference>
<name>A0A6A3C1D0_HIBSY</name>
<proteinExistence type="inferred from homology"/>
<dbReference type="EMBL" id="VEPZ02000628">
    <property type="protein sequence ID" value="KAE8721438.1"/>
    <property type="molecule type" value="Genomic_DNA"/>
</dbReference>
<comment type="caution">
    <text evidence="5">The sequence shown here is derived from an EMBL/GenBank/DDBJ whole genome shotgun (WGS) entry which is preliminary data.</text>
</comment>
<feature type="domain" description="Sulfotransferase" evidence="4">
    <location>
        <begin position="12"/>
        <end position="228"/>
    </location>
</feature>
<organism evidence="5 6">
    <name type="scientific">Hibiscus syriacus</name>
    <name type="common">Rose of Sharon</name>
    <dbReference type="NCBI Taxonomy" id="106335"/>
    <lineage>
        <taxon>Eukaryota</taxon>
        <taxon>Viridiplantae</taxon>
        <taxon>Streptophyta</taxon>
        <taxon>Embryophyta</taxon>
        <taxon>Tracheophyta</taxon>
        <taxon>Spermatophyta</taxon>
        <taxon>Magnoliopsida</taxon>
        <taxon>eudicotyledons</taxon>
        <taxon>Gunneridae</taxon>
        <taxon>Pentapetalae</taxon>
        <taxon>rosids</taxon>
        <taxon>malvids</taxon>
        <taxon>Malvales</taxon>
        <taxon>Malvaceae</taxon>
        <taxon>Malvoideae</taxon>
        <taxon>Hibiscus</taxon>
    </lineage>
</organism>